<keyword evidence="9" id="KW-0808">Transferase</keyword>
<dbReference type="GO" id="GO:0005524">
    <property type="term" value="F:ATP binding"/>
    <property type="evidence" value="ECO:0007669"/>
    <property type="project" value="UniProtKB-UniRule"/>
</dbReference>
<evidence type="ECO:0000259" key="25">
    <source>
        <dbReference type="PROSITE" id="PS50011"/>
    </source>
</evidence>
<dbReference type="InterPro" id="IPR017441">
    <property type="entry name" value="Protein_kinase_ATP_BS"/>
</dbReference>
<feature type="binding site" evidence="22">
    <location>
        <position position="385"/>
    </location>
    <ligand>
        <name>ATP</name>
        <dbReference type="ChEBI" id="CHEBI:30616"/>
    </ligand>
</feature>
<dbReference type="Gene3D" id="1.10.510.10">
    <property type="entry name" value="Transferase(Phosphotransferase) domain 1"/>
    <property type="match status" value="1"/>
</dbReference>
<dbReference type="CDD" id="cd06899">
    <property type="entry name" value="lectin_legume_LecRK_Arcelin_ConA"/>
    <property type="match status" value="1"/>
</dbReference>
<dbReference type="InterPro" id="IPR008271">
    <property type="entry name" value="Ser/Thr_kinase_AS"/>
</dbReference>
<feature type="signal peptide" evidence="24">
    <location>
        <begin position="1"/>
        <end position="23"/>
    </location>
</feature>
<dbReference type="GO" id="GO:0005886">
    <property type="term" value="C:plasma membrane"/>
    <property type="evidence" value="ECO:0007669"/>
    <property type="project" value="UniProtKB-SubCell"/>
</dbReference>
<evidence type="ECO:0000256" key="24">
    <source>
        <dbReference type="SAM" id="SignalP"/>
    </source>
</evidence>
<dbReference type="SMART" id="SM00220">
    <property type="entry name" value="S_TKc"/>
    <property type="match status" value="1"/>
</dbReference>
<dbReference type="EC" id="2.7.11.1" evidence="6"/>
<evidence type="ECO:0000256" key="9">
    <source>
        <dbReference type="ARBA" id="ARBA00022679"/>
    </source>
</evidence>
<evidence type="ECO:0000256" key="7">
    <source>
        <dbReference type="ARBA" id="ARBA00022475"/>
    </source>
</evidence>
<evidence type="ECO:0000256" key="10">
    <source>
        <dbReference type="ARBA" id="ARBA00022692"/>
    </source>
</evidence>
<evidence type="ECO:0000256" key="5">
    <source>
        <dbReference type="ARBA" id="ARBA00010217"/>
    </source>
</evidence>
<evidence type="ECO:0000256" key="2">
    <source>
        <dbReference type="ARBA" id="ARBA00004479"/>
    </source>
</evidence>
<keyword evidence="17 23" id="KW-0472">Membrane</keyword>
<keyword evidence="12" id="KW-0430">Lectin</keyword>
<dbReference type="FunFam" id="3.30.200.20:FF:000621">
    <property type="entry name" value="Putative L-type lectin-domain containing receptor kinase VII.2"/>
    <property type="match status" value="1"/>
</dbReference>
<dbReference type="OrthoDB" id="1906651at2759"/>
<evidence type="ECO:0000256" key="19">
    <source>
        <dbReference type="ARBA" id="ARBA00023180"/>
    </source>
</evidence>
<comment type="catalytic activity">
    <reaction evidence="20">
        <text>L-threonyl-[protein] + ATP = O-phospho-L-threonyl-[protein] + ADP + H(+)</text>
        <dbReference type="Rhea" id="RHEA:46608"/>
        <dbReference type="Rhea" id="RHEA-COMP:11060"/>
        <dbReference type="Rhea" id="RHEA-COMP:11605"/>
        <dbReference type="ChEBI" id="CHEBI:15378"/>
        <dbReference type="ChEBI" id="CHEBI:30013"/>
        <dbReference type="ChEBI" id="CHEBI:30616"/>
        <dbReference type="ChEBI" id="CHEBI:61977"/>
        <dbReference type="ChEBI" id="CHEBI:456216"/>
        <dbReference type="EC" id="2.7.11.1"/>
    </reaction>
</comment>
<dbReference type="PROSITE" id="PS00108">
    <property type="entry name" value="PROTEIN_KINASE_ST"/>
    <property type="match status" value="1"/>
</dbReference>
<name>A0A9Q0IZR2_9ROSI</name>
<keyword evidence="16 23" id="KW-1133">Transmembrane helix</keyword>
<keyword evidence="19" id="KW-0325">Glycoprotein</keyword>
<evidence type="ECO:0000256" key="15">
    <source>
        <dbReference type="ARBA" id="ARBA00022840"/>
    </source>
</evidence>
<protein>
    <recommendedName>
        <fullName evidence="6">non-specific serine/threonine protein kinase</fullName>
        <ecNumber evidence="6">2.7.11.1</ecNumber>
    </recommendedName>
</protein>
<evidence type="ECO:0000256" key="12">
    <source>
        <dbReference type="ARBA" id="ARBA00022734"/>
    </source>
</evidence>
<keyword evidence="8" id="KW-0723">Serine/threonine-protein kinase</keyword>
<keyword evidence="7" id="KW-1003">Cell membrane</keyword>
<dbReference type="Proteomes" id="UP001141552">
    <property type="component" value="Unassembled WGS sequence"/>
</dbReference>
<organism evidence="26 27">
    <name type="scientific">Turnera subulata</name>
    <dbReference type="NCBI Taxonomy" id="218843"/>
    <lineage>
        <taxon>Eukaryota</taxon>
        <taxon>Viridiplantae</taxon>
        <taxon>Streptophyta</taxon>
        <taxon>Embryophyta</taxon>
        <taxon>Tracheophyta</taxon>
        <taxon>Spermatophyta</taxon>
        <taxon>Magnoliopsida</taxon>
        <taxon>eudicotyledons</taxon>
        <taxon>Gunneridae</taxon>
        <taxon>Pentapetalae</taxon>
        <taxon>rosids</taxon>
        <taxon>fabids</taxon>
        <taxon>Malpighiales</taxon>
        <taxon>Passifloraceae</taxon>
        <taxon>Turnera</taxon>
    </lineage>
</organism>
<dbReference type="EMBL" id="JAKUCV010007521">
    <property type="protein sequence ID" value="KAJ4823108.1"/>
    <property type="molecule type" value="Genomic_DNA"/>
</dbReference>
<keyword evidence="13 22" id="KW-0547">Nucleotide-binding</keyword>
<dbReference type="InterPro" id="IPR011009">
    <property type="entry name" value="Kinase-like_dom_sf"/>
</dbReference>
<evidence type="ECO:0000256" key="14">
    <source>
        <dbReference type="ARBA" id="ARBA00022777"/>
    </source>
</evidence>
<dbReference type="PROSITE" id="PS00107">
    <property type="entry name" value="PROTEIN_KINASE_ATP"/>
    <property type="match status" value="1"/>
</dbReference>
<comment type="catalytic activity">
    <reaction evidence="21">
        <text>L-seryl-[protein] + ATP = O-phospho-L-seryl-[protein] + ADP + H(+)</text>
        <dbReference type="Rhea" id="RHEA:17989"/>
        <dbReference type="Rhea" id="RHEA-COMP:9863"/>
        <dbReference type="Rhea" id="RHEA-COMP:11604"/>
        <dbReference type="ChEBI" id="CHEBI:15378"/>
        <dbReference type="ChEBI" id="CHEBI:29999"/>
        <dbReference type="ChEBI" id="CHEBI:30616"/>
        <dbReference type="ChEBI" id="CHEBI:83421"/>
        <dbReference type="ChEBI" id="CHEBI:456216"/>
        <dbReference type="EC" id="2.7.11.1"/>
    </reaction>
</comment>
<dbReference type="FunFam" id="1.10.510.10:FF:000108">
    <property type="entry name" value="L-type lectin-domain containing receptor kinase S.4"/>
    <property type="match status" value="1"/>
</dbReference>
<reference evidence="26" key="1">
    <citation type="submission" date="2022-02" db="EMBL/GenBank/DDBJ databases">
        <authorList>
            <person name="Henning P.M."/>
            <person name="McCubbin A.G."/>
            <person name="Shore J.S."/>
        </authorList>
    </citation>
    <scope>NUCLEOTIDE SEQUENCE</scope>
    <source>
        <strain evidence="26">F60SS</strain>
        <tissue evidence="26">Leaves</tissue>
    </source>
</reference>
<dbReference type="SUPFAM" id="SSF49899">
    <property type="entry name" value="Concanavalin A-like lectins/glucanases"/>
    <property type="match status" value="1"/>
</dbReference>
<dbReference type="PANTHER" id="PTHR27007">
    <property type="match status" value="1"/>
</dbReference>
<evidence type="ECO:0000256" key="20">
    <source>
        <dbReference type="ARBA" id="ARBA00047899"/>
    </source>
</evidence>
<keyword evidence="18" id="KW-0675">Receptor</keyword>
<feature type="domain" description="Protein kinase" evidence="25">
    <location>
        <begin position="358"/>
        <end position="630"/>
    </location>
</feature>
<comment type="caution">
    <text evidence="26">The sequence shown here is derived from an EMBL/GenBank/DDBJ whole genome shotgun (WGS) entry which is preliminary data.</text>
</comment>
<gene>
    <name evidence="26" type="ORF">Tsubulata_017608</name>
</gene>
<comment type="similarity">
    <text evidence="3">Belongs to the leguminous lectin family.</text>
</comment>
<evidence type="ECO:0000256" key="6">
    <source>
        <dbReference type="ARBA" id="ARBA00012513"/>
    </source>
</evidence>
<evidence type="ECO:0000256" key="4">
    <source>
        <dbReference type="ARBA" id="ARBA00008536"/>
    </source>
</evidence>
<evidence type="ECO:0000256" key="18">
    <source>
        <dbReference type="ARBA" id="ARBA00023170"/>
    </source>
</evidence>
<evidence type="ECO:0000256" key="1">
    <source>
        <dbReference type="ARBA" id="ARBA00004236"/>
    </source>
</evidence>
<evidence type="ECO:0000256" key="17">
    <source>
        <dbReference type="ARBA" id="ARBA00023136"/>
    </source>
</evidence>
<dbReference type="GO" id="GO:0004674">
    <property type="term" value="F:protein serine/threonine kinase activity"/>
    <property type="evidence" value="ECO:0007669"/>
    <property type="project" value="UniProtKB-KW"/>
</dbReference>
<evidence type="ECO:0000256" key="13">
    <source>
        <dbReference type="ARBA" id="ARBA00022741"/>
    </source>
</evidence>
<dbReference type="InterPro" id="IPR000719">
    <property type="entry name" value="Prot_kinase_dom"/>
</dbReference>
<dbReference type="InterPro" id="IPR013320">
    <property type="entry name" value="ConA-like_dom_sf"/>
</dbReference>
<evidence type="ECO:0000256" key="22">
    <source>
        <dbReference type="PROSITE-ProRule" id="PRU10141"/>
    </source>
</evidence>
<keyword evidence="27" id="KW-1185">Reference proteome</keyword>
<comment type="similarity">
    <text evidence="5">In the C-terminal section; belongs to the protein kinase superfamily. Ser/Thr protein kinase family.</text>
</comment>
<dbReference type="Gene3D" id="3.30.200.20">
    <property type="entry name" value="Phosphorylase Kinase, domain 1"/>
    <property type="match status" value="1"/>
</dbReference>
<comment type="similarity">
    <text evidence="4">In the N-terminal section; belongs to the leguminous lectin family.</text>
</comment>
<feature type="chain" id="PRO_5040152590" description="non-specific serine/threonine protein kinase" evidence="24">
    <location>
        <begin position="24"/>
        <end position="694"/>
    </location>
</feature>
<dbReference type="GO" id="GO:0042742">
    <property type="term" value="P:defense response to bacterium"/>
    <property type="evidence" value="ECO:0007669"/>
    <property type="project" value="UniProtKB-ARBA"/>
</dbReference>
<dbReference type="InterPro" id="IPR001220">
    <property type="entry name" value="Legume_lectin_dom"/>
</dbReference>
<evidence type="ECO:0000256" key="16">
    <source>
        <dbReference type="ARBA" id="ARBA00022989"/>
    </source>
</evidence>
<accession>A0A9Q0IZR2</accession>
<feature type="transmembrane region" description="Helical" evidence="23">
    <location>
        <begin position="298"/>
        <end position="320"/>
    </location>
</feature>
<evidence type="ECO:0000256" key="23">
    <source>
        <dbReference type="SAM" id="Phobius"/>
    </source>
</evidence>
<keyword evidence="11 24" id="KW-0732">Signal</keyword>
<keyword evidence="10 23" id="KW-0812">Transmembrane</keyword>
<dbReference type="GO" id="GO:0002229">
    <property type="term" value="P:defense response to oomycetes"/>
    <property type="evidence" value="ECO:0007669"/>
    <property type="project" value="UniProtKB-ARBA"/>
</dbReference>
<evidence type="ECO:0000313" key="26">
    <source>
        <dbReference type="EMBL" id="KAJ4823108.1"/>
    </source>
</evidence>
<evidence type="ECO:0000256" key="3">
    <source>
        <dbReference type="ARBA" id="ARBA00007606"/>
    </source>
</evidence>
<dbReference type="Pfam" id="PF00139">
    <property type="entry name" value="Lectin_legB"/>
    <property type="match status" value="1"/>
</dbReference>
<dbReference type="Pfam" id="PF00069">
    <property type="entry name" value="Pkinase"/>
    <property type="match status" value="1"/>
</dbReference>
<sequence length="694" mass="77019">MSSKPIILFFTIIITSSLKPTVSVDFVFNTNFNSTNVQTYGNATVLQSSSILSLTQDATFSIGRAFYPSRIKTKASSNSSSTPVLLPFSTSFIFSIAPYKNLLPGHGFAFVFMPSAGIQGASSAQHLGLFNLSNDGNPENHIFAVEFDTFMNQEFSDVNDNHVGVDVNSLVSVAQYEAGFWEEESGEEEEFEALELNNGVNYQVWIDYVDSRINITMAKAGEGRPKRPLISEFLNLSAVFLDEMYVGFCGATGQLVQSHKILAWSFSNSNFSIGNALVTRDLPSFVLPKRSVFKSKGFIAGIAVAVLLVILCVVVIYMVLATRKRKQEMKKAGLEDWELEYWPHRIDYKDIYEATKGFKEENVIGVGGNGKVYKGVLEGAEVAVKTISLRSEHGTKEFLAEISSLGRLRHRNLVGMRGWCKTDRGSLLLVYDYMKNGSLDKRIFDCSEISMLSWDQRVKVLKDVASGILYLHEGWEAKVLHRDIKASNVLLDTDMNARLGDFGLARMHHHEKSASTTIVVGTAGYMAPEVVRTGRASTQTDVYSFGVLLLEMVCGRRPIEEGEPGLIDFVWRLMEKGQVIGALDDRLKANGGYNDEEVERLLLLGLRCANPDPSGRPTMRQVVKVLNGANSEGNQESKGEGMNVHLLDQMWTNGIWSMYNQDFGRSGYPTFNEILESGSYSSRSKTSTDLPEGR</sequence>
<proteinExistence type="inferred from homology"/>
<dbReference type="AlphaFoldDB" id="A0A9Q0IZR2"/>
<comment type="subcellular location">
    <subcellularLocation>
        <location evidence="1">Cell membrane</location>
    </subcellularLocation>
    <subcellularLocation>
        <location evidence="2">Membrane</location>
        <topology evidence="2">Single-pass type I membrane protein</topology>
    </subcellularLocation>
</comment>
<dbReference type="FunFam" id="2.60.120.200:FF:000086">
    <property type="entry name" value="L-type lectin-domain containing receptor kinase S.4"/>
    <property type="match status" value="1"/>
</dbReference>
<dbReference type="InterPro" id="IPR050528">
    <property type="entry name" value="L-type_Lectin-RKs"/>
</dbReference>
<dbReference type="PROSITE" id="PS50011">
    <property type="entry name" value="PROTEIN_KINASE_DOM"/>
    <property type="match status" value="1"/>
</dbReference>
<dbReference type="SUPFAM" id="SSF56112">
    <property type="entry name" value="Protein kinase-like (PK-like)"/>
    <property type="match status" value="1"/>
</dbReference>
<keyword evidence="14" id="KW-0418">Kinase</keyword>
<dbReference type="Gene3D" id="2.60.120.200">
    <property type="match status" value="1"/>
</dbReference>
<evidence type="ECO:0000256" key="11">
    <source>
        <dbReference type="ARBA" id="ARBA00022729"/>
    </source>
</evidence>
<dbReference type="CDD" id="cd14066">
    <property type="entry name" value="STKc_IRAK"/>
    <property type="match status" value="1"/>
</dbReference>
<evidence type="ECO:0000256" key="8">
    <source>
        <dbReference type="ARBA" id="ARBA00022527"/>
    </source>
</evidence>
<dbReference type="GO" id="GO:0030246">
    <property type="term" value="F:carbohydrate binding"/>
    <property type="evidence" value="ECO:0007669"/>
    <property type="project" value="UniProtKB-KW"/>
</dbReference>
<evidence type="ECO:0000256" key="21">
    <source>
        <dbReference type="ARBA" id="ARBA00048679"/>
    </source>
</evidence>
<keyword evidence="15 22" id="KW-0067">ATP-binding</keyword>
<reference evidence="26" key="2">
    <citation type="journal article" date="2023" name="Plants (Basel)">
        <title>Annotation of the Turnera subulata (Passifloraceae) Draft Genome Reveals the S-Locus Evolved after the Divergence of Turneroideae from Passifloroideae in a Stepwise Manner.</title>
        <authorList>
            <person name="Henning P.M."/>
            <person name="Roalson E.H."/>
            <person name="Mir W."/>
            <person name="McCubbin A.G."/>
            <person name="Shore J.S."/>
        </authorList>
    </citation>
    <scope>NUCLEOTIDE SEQUENCE</scope>
    <source>
        <strain evidence="26">F60SS</strain>
    </source>
</reference>
<evidence type="ECO:0000313" key="27">
    <source>
        <dbReference type="Proteomes" id="UP001141552"/>
    </source>
</evidence>